<dbReference type="AlphaFoldDB" id="A0A9X1F204"/>
<name>A0A9X1F204_9SPHN</name>
<evidence type="ECO:0000256" key="1">
    <source>
        <dbReference type="SAM" id="Phobius"/>
    </source>
</evidence>
<reference evidence="2" key="1">
    <citation type="submission" date="2021-04" db="EMBL/GenBank/DDBJ databases">
        <authorList>
            <person name="Pira H."/>
            <person name="Risdian C."/>
            <person name="Wink J."/>
        </authorList>
    </citation>
    <scope>NUCLEOTIDE SEQUENCE</scope>
    <source>
        <strain evidence="2">WH158</strain>
    </source>
</reference>
<evidence type="ECO:0000313" key="2">
    <source>
        <dbReference type="EMBL" id="MBV7258617.1"/>
    </source>
</evidence>
<gene>
    <name evidence="2" type="ORF">KCG46_03375</name>
</gene>
<keyword evidence="1" id="KW-0812">Transmembrane</keyword>
<evidence type="ECO:0000313" key="3">
    <source>
        <dbReference type="Proteomes" id="UP001138681"/>
    </source>
</evidence>
<proteinExistence type="predicted"/>
<protein>
    <submittedName>
        <fullName evidence="2">Uncharacterized protein</fullName>
    </submittedName>
</protein>
<feature type="transmembrane region" description="Helical" evidence="1">
    <location>
        <begin position="198"/>
        <end position="215"/>
    </location>
</feature>
<accession>A0A9X1F204</accession>
<sequence length="227" mass="25361">MSLTYEVAVPKGKWPSFGQMNAALQQRGYPLRVLLQGDQQLDDPMQEFDGFLSFHVEFMGEFQEMEVYCAPYGPKGRDTEDTNEHLEQIGSDHRVQDGDYNMNVGFSPSIPQKYFAPYCLLMGTLVRDFGGYGYEGQGPSFGRMDWAKELLDSAEGIVEYEQQQAKNTAALAREEADAALVAKGDVQAKAEQKRGFPLWRTLALIVVALLVAEFVDKNIYNFTGTGA</sequence>
<comment type="caution">
    <text evidence="2">The sequence shown here is derived from an EMBL/GenBank/DDBJ whole genome shotgun (WGS) entry which is preliminary data.</text>
</comment>
<keyword evidence="1" id="KW-0472">Membrane</keyword>
<organism evidence="2 3">
    <name type="scientific">Erythrobacter crassostreae</name>
    <dbReference type="NCBI Taxonomy" id="2828328"/>
    <lineage>
        <taxon>Bacteria</taxon>
        <taxon>Pseudomonadati</taxon>
        <taxon>Pseudomonadota</taxon>
        <taxon>Alphaproteobacteria</taxon>
        <taxon>Sphingomonadales</taxon>
        <taxon>Erythrobacteraceae</taxon>
        <taxon>Erythrobacter/Porphyrobacter group</taxon>
        <taxon>Erythrobacter</taxon>
    </lineage>
</organism>
<dbReference type="RefSeq" id="WP_218403915.1">
    <property type="nucleotide sequence ID" value="NZ_JAGSPC010000001.1"/>
</dbReference>
<dbReference type="EMBL" id="JAGSPC010000001">
    <property type="protein sequence ID" value="MBV7258617.1"/>
    <property type="molecule type" value="Genomic_DNA"/>
</dbReference>
<dbReference type="Proteomes" id="UP001138681">
    <property type="component" value="Unassembled WGS sequence"/>
</dbReference>
<keyword evidence="3" id="KW-1185">Reference proteome</keyword>
<keyword evidence="1" id="KW-1133">Transmembrane helix</keyword>